<dbReference type="AlphaFoldDB" id="A0A9Q4GID5"/>
<dbReference type="InterPro" id="IPR018223">
    <property type="entry name" value="Arginosuc_synth_CS"/>
</dbReference>
<dbReference type="InterPro" id="IPR024074">
    <property type="entry name" value="AS_cat/multimer_dom_body"/>
</dbReference>
<dbReference type="PROSITE" id="PS00565">
    <property type="entry name" value="ARGININOSUCCIN_SYN_2"/>
    <property type="match status" value="1"/>
</dbReference>
<keyword evidence="9" id="KW-0963">Cytoplasm</keyword>
<keyword evidence="8 9" id="KW-0067">ATP-binding</keyword>
<feature type="binding site" evidence="9">
    <location>
        <position position="119"/>
    </location>
    <ligand>
        <name>L-aspartate</name>
        <dbReference type="ChEBI" id="CHEBI:29991"/>
    </ligand>
</feature>
<dbReference type="Proteomes" id="UP001149411">
    <property type="component" value="Unassembled WGS sequence"/>
</dbReference>
<dbReference type="InterPro" id="IPR001518">
    <property type="entry name" value="Arginosuc_synth"/>
</dbReference>
<dbReference type="NCBIfam" id="NF010392">
    <property type="entry name" value="PRK13820.1"/>
    <property type="match status" value="1"/>
</dbReference>
<dbReference type="SUPFAM" id="SSF52402">
    <property type="entry name" value="Adenine nucleotide alpha hydrolases-like"/>
    <property type="match status" value="1"/>
</dbReference>
<feature type="binding site" evidence="9">
    <location>
        <position position="127"/>
    </location>
    <ligand>
        <name>L-citrulline</name>
        <dbReference type="ChEBI" id="CHEBI:57743"/>
    </ligand>
</feature>
<evidence type="ECO:0000256" key="2">
    <source>
        <dbReference type="ARBA" id="ARBA00011881"/>
    </source>
</evidence>
<feature type="binding site" evidence="9">
    <location>
        <position position="124"/>
    </location>
    <ligand>
        <name>L-aspartate</name>
        <dbReference type="ChEBI" id="CHEBI:29991"/>
    </ligand>
</feature>
<keyword evidence="5 9" id="KW-0436">Ligase</keyword>
<dbReference type="RefSeq" id="WP_266088312.1">
    <property type="nucleotide sequence ID" value="NZ_RKLV01000011.1"/>
</dbReference>
<feature type="domain" description="Arginosuccinate synthase C-terminal" evidence="11">
    <location>
        <begin position="172"/>
        <end position="392"/>
    </location>
</feature>
<dbReference type="PANTHER" id="PTHR11587">
    <property type="entry name" value="ARGININOSUCCINATE SYNTHASE"/>
    <property type="match status" value="1"/>
</dbReference>
<evidence type="ECO:0000256" key="8">
    <source>
        <dbReference type="ARBA" id="ARBA00022840"/>
    </source>
</evidence>
<evidence type="ECO:0000256" key="5">
    <source>
        <dbReference type="ARBA" id="ARBA00022598"/>
    </source>
</evidence>
<feature type="binding site" evidence="9">
    <location>
        <position position="173"/>
    </location>
    <ligand>
        <name>L-citrulline</name>
        <dbReference type="ChEBI" id="CHEBI:57743"/>
    </ligand>
</feature>
<evidence type="ECO:0000259" key="11">
    <source>
        <dbReference type="Pfam" id="PF20979"/>
    </source>
</evidence>
<dbReference type="InterPro" id="IPR023434">
    <property type="entry name" value="Arginosuc_synth_type_1_subfam"/>
</dbReference>
<evidence type="ECO:0000256" key="3">
    <source>
        <dbReference type="ARBA" id="ARBA00012286"/>
    </source>
</evidence>
<dbReference type="PROSITE" id="PS00564">
    <property type="entry name" value="ARGININOSUCCIN_SYN_1"/>
    <property type="match status" value="1"/>
</dbReference>
<dbReference type="GO" id="GO:0006526">
    <property type="term" value="P:L-arginine biosynthetic process"/>
    <property type="evidence" value="ECO:0007669"/>
    <property type="project" value="UniProtKB-UniRule"/>
</dbReference>
<dbReference type="FunFam" id="3.90.1260.10:FF:000007">
    <property type="entry name" value="Argininosuccinate synthase"/>
    <property type="match status" value="1"/>
</dbReference>
<keyword evidence="13" id="KW-1185">Reference proteome</keyword>
<keyword evidence="6 9" id="KW-0028">Amino-acid biosynthesis</keyword>
<sequence length="399" mass="44115">MTKTAVLAFSGGLDTSVCVPLLRDDEHYGYDEVVGVTVDVGQPEDDMEEAYDRAGILDEHRVIDASEEFVDELILPLIKANGSYEGYPMGTSVARPIIARHCLRVAEEVDADALAHGCTGKGNDQLRFEAVWRAGEFEIIAPMREMNLTRDWEIEYANEHGLDVEATKEEPWSVDSNIWSRSIEGGEMENPANEPPEEIFEWTASPGDAPEGGEVAEIEFEEGVPVALDGERMEGVELIETLNEIAGEHGVGRNDMMEDRVLGLKVREVYEHPAATTLLKAHADLESLVFTRSQLKFKSVVENEWSDLAYAGLVDEPLFDDLNAYVKSSQEAVNGTVRVKLHKGTARVVGRESDDALYSEDMVSFDTGGVTDDIDQTDAVGFAKYHGIQGRMRNAQNDR</sequence>
<evidence type="ECO:0000256" key="6">
    <source>
        <dbReference type="ARBA" id="ARBA00022605"/>
    </source>
</evidence>
<feature type="domain" description="Arginosuccinate synthase-like N-terminal" evidence="10">
    <location>
        <begin position="5"/>
        <end position="162"/>
    </location>
</feature>
<dbReference type="GO" id="GO:0005737">
    <property type="term" value="C:cytoplasm"/>
    <property type="evidence" value="ECO:0007669"/>
    <property type="project" value="UniProtKB-SubCell"/>
</dbReference>
<proteinExistence type="inferred from homology"/>
<dbReference type="GO" id="GO:0000050">
    <property type="term" value="P:urea cycle"/>
    <property type="evidence" value="ECO:0007669"/>
    <property type="project" value="TreeGrafter"/>
</dbReference>
<dbReference type="InterPro" id="IPR048268">
    <property type="entry name" value="Arginosuc_syn_C"/>
</dbReference>
<dbReference type="Pfam" id="PF00764">
    <property type="entry name" value="Arginosuc_synth"/>
    <property type="match status" value="1"/>
</dbReference>
<comment type="caution">
    <text evidence="12">The sequence shown here is derived from an EMBL/GenBank/DDBJ whole genome shotgun (WGS) entry which is preliminary data.</text>
</comment>
<comment type="subunit">
    <text evidence="2 9">Homotetramer.</text>
</comment>
<comment type="similarity">
    <text evidence="9">Belongs to the argininosuccinate synthase family. Type 1 subfamily.</text>
</comment>
<dbReference type="Gene3D" id="3.40.50.620">
    <property type="entry name" value="HUPs"/>
    <property type="match status" value="1"/>
</dbReference>
<organism evidence="12 13">
    <name type="scientific">Halorutilus salinus</name>
    <dbReference type="NCBI Taxonomy" id="2487751"/>
    <lineage>
        <taxon>Archaea</taxon>
        <taxon>Methanobacteriati</taxon>
        <taxon>Methanobacteriota</taxon>
        <taxon>Stenosarchaea group</taxon>
        <taxon>Halobacteria</taxon>
        <taxon>Halorutilales</taxon>
        <taxon>Halorutilaceae</taxon>
        <taxon>Halorutilus</taxon>
    </lineage>
</organism>
<comment type="catalytic activity">
    <reaction evidence="9">
        <text>L-citrulline + L-aspartate + ATP = 2-(N(omega)-L-arginino)succinate + AMP + diphosphate + H(+)</text>
        <dbReference type="Rhea" id="RHEA:10932"/>
        <dbReference type="ChEBI" id="CHEBI:15378"/>
        <dbReference type="ChEBI" id="CHEBI:29991"/>
        <dbReference type="ChEBI" id="CHEBI:30616"/>
        <dbReference type="ChEBI" id="CHEBI:33019"/>
        <dbReference type="ChEBI" id="CHEBI:57472"/>
        <dbReference type="ChEBI" id="CHEBI:57743"/>
        <dbReference type="ChEBI" id="CHEBI:456215"/>
        <dbReference type="EC" id="6.3.4.5"/>
    </reaction>
</comment>
<comment type="pathway">
    <text evidence="1 9">Amino-acid biosynthesis; L-arginine biosynthesis; L-arginine from L-ornithine and carbamoyl phosphate: step 2/3.</text>
</comment>
<evidence type="ECO:0000256" key="9">
    <source>
        <dbReference type="HAMAP-Rule" id="MF_00005"/>
    </source>
</evidence>
<keyword evidence="7 9" id="KW-0547">Nucleotide-binding</keyword>
<comment type="caution">
    <text evidence="9">Lacks conserved residue(s) required for the propagation of feature annotation.</text>
</comment>
<reference evidence="12" key="1">
    <citation type="submission" date="2022-09" db="EMBL/GenBank/DDBJ databases">
        <title>Haloadaptaus new haloarchaeum isolated from saline soil.</title>
        <authorList>
            <person name="Duran-Viseras A."/>
            <person name="Sanchez-Porro C."/>
            <person name="Ventosa A."/>
        </authorList>
    </citation>
    <scope>NUCLEOTIDE SEQUENCE</scope>
    <source>
        <strain evidence="12">F3-133</strain>
    </source>
</reference>
<evidence type="ECO:0000313" key="12">
    <source>
        <dbReference type="EMBL" id="MCX2819755.1"/>
    </source>
</evidence>
<gene>
    <name evidence="9" type="primary">argG</name>
    <name evidence="12" type="ORF">EGH25_10385</name>
</gene>
<evidence type="ECO:0000256" key="4">
    <source>
        <dbReference type="ARBA" id="ARBA00022571"/>
    </source>
</evidence>
<dbReference type="NCBIfam" id="TIGR00032">
    <property type="entry name" value="argG"/>
    <property type="match status" value="1"/>
</dbReference>
<dbReference type="GO" id="GO:0005524">
    <property type="term" value="F:ATP binding"/>
    <property type="evidence" value="ECO:0007669"/>
    <property type="project" value="UniProtKB-UniRule"/>
</dbReference>
<dbReference type="InterPro" id="IPR048267">
    <property type="entry name" value="Arginosuc_syn_N"/>
</dbReference>
<dbReference type="GO" id="GO:0004055">
    <property type="term" value="F:argininosuccinate synthase activity"/>
    <property type="evidence" value="ECO:0007669"/>
    <property type="project" value="UniProtKB-UniRule"/>
</dbReference>
<dbReference type="FunFam" id="3.40.50.620:FF:000019">
    <property type="entry name" value="Argininosuccinate synthase"/>
    <property type="match status" value="1"/>
</dbReference>
<dbReference type="Pfam" id="PF20979">
    <property type="entry name" value="Arginosuc_syn_C"/>
    <property type="match status" value="1"/>
</dbReference>
<evidence type="ECO:0000259" key="10">
    <source>
        <dbReference type="Pfam" id="PF00764"/>
    </source>
</evidence>
<dbReference type="PANTHER" id="PTHR11587:SF2">
    <property type="entry name" value="ARGININOSUCCINATE SYNTHASE"/>
    <property type="match status" value="1"/>
</dbReference>
<accession>A0A9Q4GID5</accession>
<evidence type="ECO:0000256" key="7">
    <source>
        <dbReference type="ARBA" id="ARBA00022741"/>
    </source>
</evidence>
<dbReference type="NCBIfam" id="NF001770">
    <property type="entry name" value="PRK00509.1"/>
    <property type="match status" value="1"/>
</dbReference>
<dbReference type="CDD" id="cd01999">
    <property type="entry name" value="ASS"/>
    <property type="match status" value="1"/>
</dbReference>
<dbReference type="EMBL" id="RKLV01000011">
    <property type="protein sequence ID" value="MCX2819755.1"/>
    <property type="molecule type" value="Genomic_DNA"/>
</dbReference>
<dbReference type="Gene3D" id="3.90.1260.10">
    <property type="entry name" value="Argininosuccinate synthetase, chain A, domain 2"/>
    <property type="match status" value="1"/>
</dbReference>
<feature type="binding site" evidence="9">
    <location>
        <position position="258"/>
    </location>
    <ligand>
        <name>L-citrulline</name>
        <dbReference type="ChEBI" id="CHEBI:57743"/>
    </ligand>
</feature>
<feature type="binding site" evidence="9">
    <location>
        <position position="123"/>
    </location>
    <ligand>
        <name>L-citrulline</name>
        <dbReference type="ChEBI" id="CHEBI:57743"/>
    </ligand>
</feature>
<keyword evidence="4 9" id="KW-0055">Arginine biosynthesis</keyword>
<evidence type="ECO:0000256" key="1">
    <source>
        <dbReference type="ARBA" id="ARBA00004967"/>
    </source>
</evidence>
<protein>
    <recommendedName>
        <fullName evidence="3 9">Argininosuccinate synthase</fullName>
        <ecNumber evidence="3 9">6.3.4.5</ecNumber>
    </recommendedName>
    <alternativeName>
        <fullName evidence="9">Citrulline--aspartate ligase</fullName>
    </alternativeName>
</protein>
<evidence type="ECO:0000313" key="13">
    <source>
        <dbReference type="Proteomes" id="UP001149411"/>
    </source>
</evidence>
<feature type="binding site" evidence="9">
    <location>
        <position position="87"/>
    </location>
    <ligand>
        <name>L-citrulline</name>
        <dbReference type="ChEBI" id="CHEBI:57743"/>
    </ligand>
</feature>
<dbReference type="EC" id="6.3.4.5" evidence="3 9"/>
<feature type="binding site" evidence="9">
    <location>
        <position position="117"/>
    </location>
    <ligand>
        <name>ATP</name>
        <dbReference type="ChEBI" id="CHEBI:30616"/>
    </ligand>
</feature>
<name>A0A9Q4GID5_9EURY</name>
<feature type="binding site" evidence="9">
    <location>
        <position position="123"/>
    </location>
    <ligand>
        <name>L-aspartate</name>
        <dbReference type="ChEBI" id="CHEBI:29991"/>
    </ligand>
</feature>
<dbReference type="HAMAP" id="MF_00005">
    <property type="entry name" value="Arg_succ_synth_type1"/>
    <property type="match status" value="1"/>
</dbReference>
<comment type="subcellular location">
    <subcellularLocation>
        <location evidence="9">Cytoplasm</location>
    </subcellularLocation>
</comment>
<feature type="binding site" evidence="9">
    <location>
        <begin position="8"/>
        <end position="16"/>
    </location>
    <ligand>
        <name>ATP</name>
        <dbReference type="ChEBI" id="CHEBI:30616"/>
    </ligand>
</feature>
<feature type="binding site" evidence="9">
    <location>
        <position position="182"/>
    </location>
    <ligand>
        <name>L-citrulline</name>
        <dbReference type="ChEBI" id="CHEBI:57743"/>
    </ligand>
</feature>
<dbReference type="InterPro" id="IPR014729">
    <property type="entry name" value="Rossmann-like_a/b/a_fold"/>
</dbReference>
<feature type="binding site" evidence="9">
    <location>
        <position position="270"/>
    </location>
    <ligand>
        <name>L-citrulline</name>
        <dbReference type="ChEBI" id="CHEBI:57743"/>
    </ligand>
</feature>
<dbReference type="SUPFAM" id="SSF69864">
    <property type="entry name" value="Argininosuccinate synthetase, C-terminal domain"/>
    <property type="match status" value="1"/>
</dbReference>
<dbReference type="GO" id="GO:0000053">
    <property type="term" value="P:argininosuccinate metabolic process"/>
    <property type="evidence" value="ECO:0007669"/>
    <property type="project" value="TreeGrafter"/>
</dbReference>
<feature type="binding site" evidence="9">
    <location>
        <position position="92"/>
    </location>
    <ligand>
        <name>L-citrulline</name>
        <dbReference type="ChEBI" id="CHEBI:57743"/>
    </ligand>
</feature>